<reference evidence="1" key="1">
    <citation type="submission" date="2014-09" db="EMBL/GenBank/DDBJ databases">
        <authorList>
            <person name="Magalhaes I.L.F."/>
            <person name="Oliveira U."/>
            <person name="Santos F.R."/>
            <person name="Vidigal T.H.D.A."/>
            <person name="Brescovit A.D."/>
            <person name="Santos A.J."/>
        </authorList>
    </citation>
    <scope>NUCLEOTIDE SEQUENCE</scope>
    <source>
        <tissue evidence="1">Shoot tissue taken approximately 20 cm above the soil surface</tissue>
    </source>
</reference>
<dbReference type="AlphaFoldDB" id="A0A0A9H1G5"/>
<dbReference type="EMBL" id="GBRH01171173">
    <property type="protein sequence ID" value="JAE26723.1"/>
    <property type="molecule type" value="Transcribed_RNA"/>
</dbReference>
<evidence type="ECO:0000313" key="1">
    <source>
        <dbReference type="EMBL" id="JAE26723.1"/>
    </source>
</evidence>
<proteinExistence type="predicted"/>
<protein>
    <submittedName>
        <fullName evidence="1">Uncharacterized protein</fullName>
    </submittedName>
</protein>
<reference evidence="1" key="2">
    <citation type="journal article" date="2015" name="Data Brief">
        <title>Shoot transcriptome of the giant reed, Arundo donax.</title>
        <authorList>
            <person name="Barrero R.A."/>
            <person name="Guerrero F.D."/>
            <person name="Moolhuijzen P."/>
            <person name="Goolsby J.A."/>
            <person name="Tidwell J."/>
            <person name="Bellgard S.E."/>
            <person name="Bellgard M.I."/>
        </authorList>
    </citation>
    <scope>NUCLEOTIDE SEQUENCE</scope>
    <source>
        <tissue evidence="1">Shoot tissue taken approximately 20 cm above the soil surface</tissue>
    </source>
</reference>
<organism evidence="1">
    <name type="scientific">Arundo donax</name>
    <name type="common">Giant reed</name>
    <name type="synonym">Donax arundinaceus</name>
    <dbReference type="NCBI Taxonomy" id="35708"/>
    <lineage>
        <taxon>Eukaryota</taxon>
        <taxon>Viridiplantae</taxon>
        <taxon>Streptophyta</taxon>
        <taxon>Embryophyta</taxon>
        <taxon>Tracheophyta</taxon>
        <taxon>Spermatophyta</taxon>
        <taxon>Magnoliopsida</taxon>
        <taxon>Liliopsida</taxon>
        <taxon>Poales</taxon>
        <taxon>Poaceae</taxon>
        <taxon>PACMAD clade</taxon>
        <taxon>Arundinoideae</taxon>
        <taxon>Arundineae</taxon>
        <taxon>Arundo</taxon>
    </lineage>
</organism>
<accession>A0A0A9H1G5</accession>
<name>A0A0A9H1G5_ARUDO</name>
<sequence>MELLLEHVHPPAASTILGRFLVAPQLHAGRGHLILQVPTRALVVPVGDTARRRGLGVARFRYVVMAIAAAGFPDLVLDLLEERLHLRAHLDHLVELVGRLGEEEHEA</sequence>